<evidence type="ECO:0000313" key="2">
    <source>
        <dbReference type="Proteomes" id="UP001209878"/>
    </source>
</evidence>
<protein>
    <submittedName>
        <fullName evidence="1">Uncharacterized protein</fullName>
    </submittedName>
</protein>
<dbReference type="EMBL" id="JAODUO010000003">
    <property type="protein sequence ID" value="KAK2194011.1"/>
    <property type="molecule type" value="Genomic_DNA"/>
</dbReference>
<keyword evidence="2" id="KW-1185">Reference proteome</keyword>
<organism evidence="1 2">
    <name type="scientific">Ridgeia piscesae</name>
    <name type="common">Tubeworm</name>
    <dbReference type="NCBI Taxonomy" id="27915"/>
    <lineage>
        <taxon>Eukaryota</taxon>
        <taxon>Metazoa</taxon>
        <taxon>Spiralia</taxon>
        <taxon>Lophotrochozoa</taxon>
        <taxon>Annelida</taxon>
        <taxon>Polychaeta</taxon>
        <taxon>Sedentaria</taxon>
        <taxon>Canalipalpata</taxon>
        <taxon>Sabellida</taxon>
        <taxon>Siboglinidae</taxon>
        <taxon>Ridgeia</taxon>
    </lineage>
</organism>
<evidence type="ECO:0000313" key="1">
    <source>
        <dbReference type="EMBL" id="KAK2194011.1"/>
    </source>
</evidence>
<comment type="caution">
    <text evidence="1">The sequence shown here is derived from an EMBL/GenBank/DDBJ whole genome shotgun (WGS) entry which is preliminary data.</text>
</comment>
<name>A0AAD9PFR9_RIDPI</name>
<accession>A0AAD9PFR9</accession>
<gene>
    <name evidence="1" type="ORF">NP493_3g03000</name>
</gene>
<dbReference type="Proteomes" id="UP001209878">
    <property type="component" value="Unassembled WGS sequence"/>
</dbReference>
<reference evidence="1" key="1">
    <citation type="journal article" date="2023" name="Mol. Biol. Evol.">
        <title>Third-Generation Sequencing Reveals the Adaptive Role of the Epigenome in Three Deep-Sea Polychaetes.</title>
        <authorList>
            <person name="Perez M."/>
            <person name="Aroh O."/>
            <person name="Sun Y."/>
            <person name="Lan Y."/>
            <person name="Juniper S.K."/>
            <person name="Young C.R."/>
            <person name="Angers B."/>
            <person name="Qian P.Y."/>
        </authorList>
    </citation>
    <scope>NUCLEOTIDE SEQUENCE</scope>
    <source>
        <strain evidence="1">R07B-5</strain>
    </source>
</reference>
<sequence length="144" mass="16703">MNAEGFFSTLGHLVTSQLPQAQLLSLLTEVKKKQLLNTEERIKKMAGTDMKLTDRSIESVSRAALIYTVPEAADHKRKEQRRKKEQVRRYMRDISKDAIYAEDRELALQELWPRILTDMVRAAVIDMIRMDVYMKGCLEKLCNS</sequence>
<dbReference type="AlphaFoldDB" id="A0AAD9PFR9"/>
<proteinExistence type="predicted"/>